<feature type="compositionally biased region" description="Polar residues" evidence="1">
    <location>
        <begin position="218"/>
        <end position="229"/>
    </location>
</feature>
<organism evidence="2 3">
    <name type="scientific">Alternaria atra</name>
    <dbReference type="NCBI Taxonomy" id="119953"/>
    <lineage>
        <taxon>Eukaryota</taxon>
        <taxon>Fungi</taxon>
        <taxon>Dikarya</taxon>
        <taxon>Ascomycota</taxon>
        <taxon>Pezizomycotina</taxon>
        <taxon>Dothideomycetes</taxon>
        <taxon>Pleosporomycetidae</taxon>
        <taxon>Pleosporales</taxon>
        <taxon>Pleosporineae</taxon>
        <taxon>Pleosporaceae</taxon>
        <taxon>Alternaria</taxon>
        <taxon>Alternaria sect. Ulocladioides</taxon>
    </lineage>
</organism>
<reference evidence="2" key="1">
    <citation type="submission" date="2021-05" db="EMBL/GenBank/DDBJ databases">
        <authorList>
            <person name="Stam R."/>
        </authorList>
    </citation>
    <scope>NUCLEOTIDE SEQUENCE</scope>
    <source>
        <strain evidence="2">CS162</strain>
    </source>
</reference>
<gene>
    <name evidence="2" type="ORF">ALTATR162_LOCUS110</name>
</gene>
<evidence type="ECO:0000256" key="1">
    <source>
        <dbReference type="SAM" id="MobiDB-lite"/>
    </source>
</evidence>
<dbReference type="Proteomes" id="UP000676310">
    <property type="component" value="Unassembled WGS sequence"/>
</dbReference>
<feature type="region of interest" description="Disordered" evidence="1">
    <location>
        <begin position="202"/>
        <end position="229"/>
    </location>
</feature>
<evidence type="ECO:0000313" key="3">
    <source>
        <dbReference type="Proteomes" id="UP000676310"/>
    </source>
</evidence>
<feature type="compositionally biased region" description="Basic and acidic residues" evidence="1">
    <location>
        <begin position="202"/>
        <end position="216"/>
    </location>
</feature>
<keyword evidence="3" id="KW-1185">Reference proteome</keyword>
<accession>A0A8J2HQV7</accession>
<dbReference type="GeneID" id="67011223"/>
<sequence>MSQVNVKETTSGSSYVAELQVLAKESSRILVEEGGVYKILDQKAYEERDISVPDGIPRFTSRDHRSQLKKAGYDKILQGTILEYGGKLLFVYRLRDTDSFQWLKEKNFEKVFGKDEAARFKRDFAFASAGKPVTRAQEEMEDNENHLTGAGHREVETLSHCLVQLVETLMTTISKDGKFSPTHLRSYLANSFGQCSETLREHHEADLQESTSKDQVDSTENSSKSTVAA</sequence>
<proteinExistence type="predicted"/>
<evidence type="ECO:0000313" key="2">
    <source>
        <dbReference type="EMBL" id="CAG5137446.1"/>
    </source>
</evidence>
<dbReference type="OrthoDB" id="10531038at2759"/>
<dbReference type="EMBL" id="CAJRGZ010000009">
    <property type="protein sequence ID" value="CAG5137446.1"/>
    <property type="molecule type" value="Genomic_DNA"/>
</dbReference>
<comment type="caution">
    <text evidence="2">The sequence shown here is derived from an EMBL/GenBank/DDBJ whole genome shotgun (WGS) entry which is preliminary data.</text>
</comment>
<protein>
    <submittedName>
        <fullName evidence="2">Uncharacterized protein</fullName>
    </submittedName>
</protein>
<name>A0A8J2HQV7_9PLEO</name>
<dbReference type="AlphaFoldDB" id="A0A8J2HQV7"/>
<dbReference type="RefSeq" id="XP_043163638.1">
    <property type="nucleotide sequence ID" value="XM_043307703.1"/>
</dbReference>